<feature type="transmembrane region" description="Helical" evidence="1">
    <location>
        <begin position="258"/>
        <end position="284"/>
    </location>
</feature>
<dbReference type="EMBL" id="JBEVCJ010000004">
    <property type="protein sequence ID" value="MET1254386.1"/>
    <property type="molecule type" value="Genomic_DNA"/>
</dbReference>
<feature type="transmembrane region" description="Helical" evidence="1">
    <location>
        <begin position="22"/>
        <end position="45"/>
    </location>
</feature>
<reference evidence="2 3" key="1">
    <citation type="submission" date="2024-06" db="EMBL/GenBank/DDBJ databases">
        <authorList>
            <person name="Li F."/>
        </authorList>
    </citation>
    <scope>NUCLEOTIDE SEQUENCE [LARGE SCALE GENOMIC DNA]</scope>
    <source>
        <strain evidence="2 3">GXAS 311</strain>
    </source>
</reference>
<sequence length="289" mass="32372">MSSLTSSFSIEEKNKLIHLFKLLLLLFLIHLANSGMLTGLINFIFHQSIEAVNFKYLNAAIAESEETLLVLSETKSLLAVIQSSTGGISFFIDVQVQLGQMLNVVVELIDYAWKISLGALATIEVLKIIQSVATLSMTPLLVILLQSIALSIALKNRLPTIALKLKKITDIGLFLVIFTHIIIPLSIFLTATLSHHYLRDHRAAIHEQYQQIHKSLPKHHTVSEMHSEVKDSIKTFKAVHSKANKHSTNYAGVTTKHFVYSFIEFFITPITLAILLASFLVAVIRRLRH</sequence>
<keyword evidence="1" id="KW-0472">Membrane</keyword>
<evidence type="ECO:0000256" key="1">
    <source>
        <dbReference type="SAM" id="Phobius"/>
    </source>
</evidence>
<name>A0ABV2BR25_9GAMM</name>
<gene>
    <name evidence="2" type="ORF">ABVT43_04535</name>
</gene>
<feature type="transmembrane region" description="Helical" evidence="1">
    <location>
        <begin position="128"/>
        <end position="150"/>
    </location>
</feature>
<evidence type="ECO:0000313" key="2">
    <source>
        <dbReference type="EMBL" id="MET1254386.1"/>
    </source>
</evidence>
<dbReference type="Proteomes" id="UP001548189">
    <property type="component" value="Unassembled WGS sequence"/>
</dbReference>
<protein>
    <submittedName>
        <fullName evidence="2">Uncharacterized protein</fullName>
    </submittedName>
</protein>
<keyword evidence="1" id="KW-1133">Transmembrane helix</keyword>
<comment type="caution">
    <text evidence="2">The sequence shown here is derived from an EMBL/GenBank/DDBJ whole genome shotgun (WGS) entry which is preliminary data.</text>
</comment>
<keyword evidence="3" id="KW-1185">Reference proteome</keyword>
<accession>A0ABV2BR25</accession>
<feature type="transmembrane region" description="Helical" evidence="1">
    <location>
        <begin position="171"/>
        <end position="193"/>
    </location>
</feature>
<proteinExistence type="predicted"/>
<organism evidence="2 3">
    <name type="scientific">Aliikangiella maris</name>
    <dbReference type="NCBI Taxonomy" id="3162458"/>
    <lineage>
        <taxon>Bacteria</taxon>
        <taxon>Pseudomonadati</taxon>
        <taxon>Pseudomonadota</taxon>
        <taxon>Gammaproteobacteria</taxon>
        <taxon>Oceanospirillales</taxon>
        <taxon>Pleioneaceae</taxon>
        <taxon>Aliikangiella</taxon>
    </lineage>
</organism>
<dbReference type="RefSeq" id="WP_353873947.1">
    <property type="nucleotide sequence ID" value="NZ_JBEVCJ010000004.1"/>
</dbReference>
<evidence type="ECO:0000313" key="3">
    <source>
        <dbReference type="Proteomes" id="UP001548189"/>
    </source>
</evidence>
<keyword evidence="1" id="KW-0812">Transmembrane</keyword>